<feature type="non-terminal residue" evidence="2">
    <location>
        <position position="1"/>
    </location>
</feature>
<evidence type="ECO:0000256" key="1">
    <source>
        <dbReference type="ARBA" id="ARBA00022490"/>
    </source>
</evidence>
<dbReference type="InterPro" id="IPR002882">
    <property type="entry name" value="CofD"/>
</dbReference>
<gene>
    <name evidence="2" type="ORF">Q604_UNBC16076G0001</name>
</gene>
<accession>W1XKN7</accession>
<dbReference type="PANTHER" id="PTHR30135">
    <property type="entry name" value="UNCHARACTERIZED PROTEIN YVCK-RELATED"/>
    <property type="match status" value="1"/>
</dbReference>
<dbReference type="Pfam" id="PF01933">
    <property type="entry name" value="CofD"/>
    <property type="match status" value="1"/>
</dbReference>
<organism evidence="2">
    <name type="scientific">human gut metagenome</name>
    <dbReference type="NCBI Taxonomy" id="408170"/>
    <lineage>
        <taxon>unclassified sequences</taxon>
        <taxon>metagenomes</taxon>
        <taxon>organismal metagenomes</taxon>
    </lineage>
</organism>
<protein>
    <submittedName>
        <fullName evidence="2">35.6 kDa protein</fullName>
    </submittedName>
</protein>
<reference evidence="2" key="1">
    <citation type="submission" date="2013-12" db="EMBL/GenBank/DDBJ databases">
        <title>A Varibaculum cambriense genome reconstructed from a premature infant gut community with otherwise low bacterial novelty that shifts toward anaerobic metabolism during the third week of life.</title>
        <authorList>
            <person name="Brown C.T."/>
            <person name="Sharon I."/>
            <person name="Thomas B.C."/>
            <person name="Castelle C.J."/>
            <person name="Morowitz M.J."/>
            <person name="Banfield J.F."/>
        </authorList>
    </citation>
    <scope>NUCLEOTIDE SEQUENCE</scope>
</reference>
<dbReference type="GO" id="GO:0043743">
    <property type="term" value="F:LPPG:FO 2-phospho-L-lactate transferase activity"/>
    <property type="evidence" value="ECO:0007669"/>
    <property type="project" value="InterPro"/>
</dbReference>
<dbReference type="AlphaFoldDB" id="W1XKN7"/>
<comment type="caution">
    <text evidence="2">The sequence shown here is derived from an EMBL/GenBank/DDBJ whole genome shotgun (WGS) entry which is preliminary data.</text>
</comment>
<dbReference type="SUPFAM" id="SSF142338">
    <property type="entry name" value="CofD-like"/>
    <property type="match status" value="1"/>
</dbReference>
<name>W1XKN7_9ZZZZ</name>
<proteinExistence type="predicted"/>
<dbReference type="EMBL" id="AZMM01016076">
    <property type="protein sequence ID" value="ETJ29389.1"/>
    <property type="molecule type" value="Genomic_DNA"/>
</dbReference>
<dbReference type="Gene3D" id="3.40.50.10680">
    <property type="entry name" value="CofD-like domains"/>
    <property type="match status" value="1"/>
</dbReference>
<dbReference type="InterPro" id="IPR010119">
    <property type="entry name" value="Gluconeogen_factor"/>
</dbReference>
<sequence>LEAASKLLRVRGRVIPSSTEFIKLRAEMTDGTIVEGESNIPHSGKRIRHIYSDPALPKPEGAALRAIDEADV</sequence>
<dbReference type="PANTHER" id="PTHR30135:SF3">
    <property type="entry name" value="GLUCONEOGENESIS FACTOR-RELATED"/>
    <property type="match status" value="1"/>
</dbReference>
<feature type="non-terminal residue" evidence="2">
    <location>
        <position position="72"/>
    </location>
</feature>
<evidence type="ECO:0000313" key="2">
    <source>
        <dbReference type="EMBL" id="ETJ29389.1"/>
    </source>
</evidence>
<keyword evidence="1" id="KW-0963">Cytoplasm</keyword>
<dbReference type="InterPro" id="IPR038136">
    <property type="entry name" value="CofD-like_dom_sf"/>
</dbReference>